<dbReference type="EMBL" id="AZHA01000002">
    <property type="protein sequence ID" value="OAA51288.1"/>
    <property type="molecule type" value="Genomic_DNA"/>
</dbReference>
<feature type="transmembrane region" description="Helical" evidence="2">
    <location>
        <begin position="331"/>
        <end position="350"/>
    </location>
</feature>
<feature type="region of interest" description="Disordered" evidence="1">
    <location>
        <begin position="103"/>
        <end position="214"/>
    </location>
</feature>
<feature type="compositionally biased region" description="Low complexity" evidence="1">
    <location>
        <begin position="203"/>
        <end position="213"/>
    </location>
</feature>
<feature type="transmembrane region" description="Helical" evidence="2">
    <location>
        <begin position="289"/>
        <end position="310"/>
    </location>
</feature>
<dbReference type="GO" id="GO:0016779">
    <property type="term" value="F:nucleotidyltransferase activity"/>
    <property type="evidence" value="ECO:0007669"/>
    <property type="project" value="UniProtKB-KW"/>
</dbReference>
<evidence type="ECO:0000256" key="1">
    <source>
        <dbReference type="SAM" id="MobiDB-lite"/>
    </source>
</evidence>
<evidence type="ECO:0000256" key="2">
    <source>
        <dbReference type="SAM" id="Phobius"/>
    </source>
</evidence>
<dbReference type="PANTHER" id="PTHR31303">
    <property type="entry name" value="CTP-DEPENDENT DIACYLGLYCEROL KINASE 1"/>
    <property type="match status" value="1"/>
</dbReference>
<evidence type="ECO:0000313" key="3">
    <source>
        <dbReference type="EMBL" id="OAA51288.1"/>
    </source>
</evidence>
<comment type="caution">
    <text evidence="3">The sequence shown here is derived from an EMBL/GenBank/DDBJ whole genome shotgun (WGS) entry which is preliminary data.</text>
</comment>
<proteinExistence type="predicted"/>
<keyword evidence="2" id="KW-1133">Transmembrane helix</keyword>
<dbReference type="GO" id="GO:0005789">
    <property type="term" value="C:endoplasmic reticulum membrane"/>
    <property type="evidence" value="ECO:0007669"/>
    <property type="project" value="TreeGrafter"/>
</dbReference>
<feature type="compositionally biased region" description="Low complexity" evidence="1">
    <location>
        <begin position="185"/>
        <end position="196"/>
    </location>
</feature>
<evidence type="ECO:0000313" key="4">
    <source>
        <dbReference type="Proteomes" id="UP000076863"/>
    </source>
</evidence>
<name>A0A162JZM9_9HYPO</name>
<feature type="transmembrane region" description="Helical" evidence="2">
    <location>
        <begin position="389"/>
        <end position="410"/>
    </location>
</feature>
<gene>
    <name evidence="3" type="ORF">BBO_01235</name>
</gene>
<dbReference type="GO" id="GO:0006654">
    <property type="term" value="P:phosphatidic acid biosynthetic process"/>
    <property type="evidence" value="ECO:0007669"/>
    <property type="project" value="TreeGrafter"/>
</dbReference>
<keyword evidence="2" id="KW-0812">Transmembrane</keyword>
<dbReference type="GO" id="GO:0004143">
    <property type="term" value="F:ATP-dependent diacylglycerol kinase activity"/>
    <property type="evidence" value="ECO:0007669"/>
    <property type="project" value="InterPro"/>
</dbReference>
<organism evidence="3 4">
    <name type="scientific">Beauveria brongniartii RCEF 3172</name>
    <dbReference type="NCBI Taxonomy" id="1081107"/>
    <lineage>
        <taxon>Eukaryota</taxon>
        <taxon>Fungi</taxon>
        <taxon>Dikarya</taxon>
        <taxon>Ascomycota</taxon>
        <taxon>Pezizomycotina</taxon>
        <taxon>Sordariomycetes</taxon>
        <taxon>Hypocreomycetidae</taxon>
        <taxon>Hypocreales</taxon>
        <taxon>Cordycipitaceae</taxon>
        <taxon>Beauveria</taxon>
        <taxon>Beauveria brongniartii</taxon>
    </lineage>
</organism>
<dbReference type="OrthoDB" id="5673at2759"/>
<reference evidence="3 4" key="1">
    <citation type="journal article" date="2016" name="Genome Biol. Evol.">
        <title>Divergent and convergent evolution of fungal pathogenicity.</title>
        <authorList>
            <person name="Shang Y."/>
            <person name="Xiao G."/>
            <person name="Zheng P."/>
            <person name="Cen K."/>
            <person name="Zhan S."/>
            <person name="Wang C."/>
        </authorList>
    </citation>
    <scope>NUCLEOTIDE SEQUENCE [LARGE SCALE GENOMIC DNA]</scope>
    <source>
        <strain evidence="3 4">RCEF 3172</strain>
    </source>
</reference>
<keyword evidence="3" id="KW-0548">Nucleotidyltransferase</keyword>
<dbReference type="AlphaFoldDB" id="A0A162JZM9"/>
<accession>A0A162JZM9</accession>
<keyword evidence="2" id="KW-0472">Membrane</keyword>
<keyword evidence="4" id="KW-1185">Reference proteome</keyword>
<dbReference type="InterPro" id="IPR037997">
    <property type="entry name" value="Dgk1-like"/>
</dbReference>
<feature type="transmembrane region" description="Helical" evidence="2">
    <location>
        <begin position="267"/>
        <end position="283"/>
    </location>
</feature>
<keyword evidence="3" id="KW-0808">Transferase</keyword>
<sequence>MTVGDDDTTIIAPVVSFKNTSAHATAPSWSLFALHSHDVRTARTSPHQPLSNITAADHNTTTCCPPIWPSSFSSLRRILAGPISCSPLPPIAFTMSLRRKAAAATSTSSTDTPPRAAEPSDDVEEEYTAPRTRSGARRRNAPPTSSSNHQPAHDSSSDADSAPNKRKSRTRSRSPVDAGKLSRMTPRITEPPTTTTASSPNGKTTTTKTMTTTDGPAQINGAFLAPQPPAAGWSWRDLSRSRSPLGLIPIHRHFKTFVHKHEVPRKALHVSIGFFVVWLYTTGTQTSAVAPYLMTALVPVAATDLLRHRFAPVNRLYVRALGALMRESEYSGYNGVIWYLLGAWSVLYALPKDVGVMSVLLLSWCDTAASTFGRLWGRYTIRLRRGKSLAGSLAAFAVGVATSVFFYGWLVPTVGPMPGDEGFMFKNVLALPAALVGEENRGDWSITGSLALGVMSLVSGVVASASEVVDIFGWDDNLTIPVLSGLGIYGFLKVFG</sequence>
<feature type="transmembrane region" description="Helical" evidence="2">
    <location>
        <begin position="478"/>
        <end position="495"/>
    </location>
</feature>
<protein>
    <submittedName>
        <fullName evidence="3">Phosphatidate cytidylyltransferase</fullName>
    </submittedName>
</protein>
<dbReference type="PANTHER" id="PTHR31303:SF1">
    <property type="entry name" value="CTP-DEPENDENT DIACYLGLYCEROL KINASE 1"/>
    <property type="match status" value="1"/>
</dbReference>
<feature type="transmembrane region" description="Helical" evidence="2">
    <location>
        <begin position="356"/>
        <end position="377"/>
    </location>
</feature>
<dbReference type="Proteomes" id="UP000076863">
    <property type="component" value="Unassembled WGS sequence"/>
</dbReference>